<feature type="domain" description="Transposase IS204/IS1001/IS1096/IS1165 zinc-finger" evidence="2">
    <location>
        <begin position="58"/>
        <end position="95"/>
    </location>
</feature>
<organism evidence="3 4">
    <name type="scientific">Carnobacterium antarcticum</name>
    <dbReference type="NCBI Taxonomy" id="2126436"/>
    <lineage>
        <taxon>Bacteria</taxon>
        <taxon>Bacillati</taxon>
        <taxon>Bacillota</taxon>
        <taxon>Bacilli</taxon>
        <taxon>Lactobacillales</taxon>
        <taxon>Carnobacteriaceae</taxon>
        <taxon>Carnobacterium</taxon>
    </lineage>
</organism>
<evidence type="ECO:0000259" key="1">
    <source>
        <dbReference type="Pfam" id="PF01610"/>
    </source>
</evidence>
<gene>
    <name evidence="3" type="ORF">ACFSBK_07815</name>
</gene>
<dbReference type="RefSeq" id="WP_156413298.1">
    <property type="nucleotide sequence ID" value="NZ_JBHUFF010000013.1"/>
</dbReference>
<dbReference type="InterPro" id="IPR029261">
    <property type="entry name" value="Transposase_Znf"/>
</dbReference>
<sequence length="443" mass="51777">MPTSNDMRKVLDIQDKNIVFEENCVEYGQFKGKKCKFIKGRLTYIPQECMKCHIPNEQYTVYCNGTQVSRITLPMSGVHPTYLLLKKQRFKCKECQATFTAKTPLLKEQCFISNPVKAQILDKSSMAQSVKDISRQIGVSEATTQRVINEQAKNYKTHYLWLPKHLSFDEFKYANSTMAFEYIDAEKGTIIDILPSRDSRTIKDHFLSQYGLKARKKVETVTVDMNAGYVNFIPVLFPNAKIIIDRFHIVQLINRSLNLTRVTVMNQFNTSNGEDMKKYRRLKRFWKKILKKESELSYTTYTYYALFGLRLESAIVDELLGYNTVLKETYEVYQTILMALEENDYDELVKILEKDYPLISKPMKTSLKTLKKHMKHIKNTVAYKYSNGKIEGINNKIKVLNRVAYGYRNFVNYKNRILLHFNMKPAATKQKEKTLFIAAQWLP</sequence>
<dbReference type="Pfam" id="PF01610">
    <property type="entry name" value="DDE_Tnp_ISL3"/>
    <property type="match status" value="1"/>
</dbReference>
<dbReference type="NCBIfam" id="NF033550">
    <property type="entry name" value="transpos_ISL3"/>
    <property type="match status" value="1"/>
</dbReference>
<evidence type="ECO:0000313" key="4">
    <source>
        <dbReference type="Proteomes" id="UP001597285"/>
    </source>
</evidence>
<proteinExistence type="predicted"/>
<dbReference type="InterPro" id="IPR047951">
    <property type="entry name" value="Transpos_ISL3"/>
</dbReference>
<reference evidence="4" key="1">
    <citation type="journal article" date="2019" name="Int. J. Syst. Evol. Microbiol.">
        <title>The Global Catalogue of Microorganisms (GCM) 10K type strain sequencing project: providing services to taxonomists for standard genome sequencing and annotation.</title>
        <authorList>
            <consortium name="The Broad Institute Genomics Platform"/>
            <consortium name="The Broad Institute Genome Sequencing Center for Infectious Disease"/>
            <person name="Wu L."/>
            <person name="Ma J."/>
        </authorList>
    </citation>
    <scope>NUCLEOTIDE SEQUENCE [LARGE SCALE GENOMIC DNA]</scope>
    <source>
        <strain evidence="4">KCTC 42143</strain>
    </source>
</reference>
<comment type="caution">
    <text evidence="3">The sequence shown here is derived from an EMBL/GenBank/DDBJ whole genome shotgun (WGS) entry which is preliminary data.</text>
</comment>
<dbReference type="Pfam" id="PF14690">
    <property type="entry name" value="Zn_ribbon_ISL3"/>
    <property type="match status" value="1"/>
</dbReference>
<dbReference type="Proteomes" id="UP001597285">
    <property type="component" value="Unassembled WGS sequence"/>
</dbReference>
<dbReference type="InterPro" id="IPR002560">
    <property type="entry name" value="Transposase_DDE"/>
</dbReference>
<name>A0ABW4NMU7_9LACT</name>
<dbReference type="EMBL" id="JBHUFF010000013">
    <property type="protein sequence ID" value="MFD1799759.1"/>
    <property type="molecule type" value="Genomic_DNA"/>
</dbReference>
<keyword evidence="4" id="KW-1185">Reference proteome</keyword>
<feature type="domain" description="Transposase IS204/IS1001/IS1096/IS1165 DDE" evidence="1">
    <location>
        <begin position="166"/>
        <end position="417"/>
    </location>
</feature>
<evidence type="ECO:0000313" key="3">
    <source>
        <dbReference type="EMBL" id="MFD1799759.1"/>
    </source>
</evidence>
<evidence type="ECO:0000259" key="2">
    <source>
        <dbReference type="Pfam" id="PF14690"/>
    </source>
</evidence>
<protein>
    <submittedName>
        <fullName evidence="3">ISL3 family transposase</fullName>
    </submittedName>
</protein>
<dbReference type="PANTHER" id="PTHR33498:SF1">
    <property type="entry name" value="TRANSPOSASE FOR INSERTION SEQUENCE ELEMENT IS1557"/>
    <property type="match status" value="1"/>
</dbReference>
<dbReference type="PANTHER" id="PTHR33498">
    <property type="entry name" value="TRANSPOSASE FOR INSERTION SEQUENCE ELEMENT IS1557"/>
    <property type="match status" value="1"/>
</dbReference>
<accession>A0ABW4NMU7</accession>